<dbReference type="EMBL" id="JASCZI010030435">
    <property type="protein sequence ID" value="MED6122599.1"/>
    <property type="molecule type" value="Genomic_DNA"/>
</dbReference>
<evidence type="ECO:0000256" key="1">
    <source>
        <dbReference type="SAM" id="MobiDB-lite"/>
    </source>
</evidence>
<feature type="region of interest" description="Disordered" evidence="1">
    <location>
        <begin position="270"/>
        <end position="291"/>
    </location>
</feature>
<gene>
    <name evidence="2" type="ORF">PIB30_041223</name>
</gene>
<feature type="compositionally biased region" description="Basic and acidic residues" evidence="1">
    <location>
        <begin position="272"/>
        <end position="281"/>
    </location>
</feature>
<evidence type="ECO:0000313" key="2">
    <source>
        <dbReference type="EMBL" id="MED6122599.1"/>
    </source>
</evidence>
<keyword evidence="3" id="KW-1185">Reference proteome</keyword>
<evidence type="ECO:0000313" key="3">
    <source>
        <dbReference type="Proteomes" id="UP001341840"/>
    </source>
</evidence>
<comment type="caution">
    <text evidence="2">The sequence shown here is derived from an EMBL/GenBank/DDBJ whole genome shotgun (WGS) entry which is preliminary data.</text>
</comment>
<accession>A0ABU6RFG1</accession>
<dbReference type="Proteomes" id="UP001341840">
    <property type="component" value="Unassembled WGS sequence"/>
</dbReference>
<name>A0ABU6RFG1_9FABA</name>
<sequence>MAEVEAMGFDDVANIKINAEIVERELGLPSCGDEFPKYWPTDADYEALKSRWGKICLTDLKDFVVECPLKTEEERMYFREAVILLLGNTFFSPTTNSILSPERHFPLMGEEYNKQEAGNNERDDQCGEGVIEDEEVIKKWTQIEEELKSQRTMVVFEKKKLTKEQEEEIEKTLNDAADFFMDDFDGYTPKDTILTERNLTAYETRGEYVRMNLNLGLDKENFDKEKAAIRQWEQLNEIRRKLVVEIVTSKYNTHRIEVFQKSFALPQRRNYPNREKKKEVKTPFTVPNTKE</sequence>
<protein>
    <submittedName>
        <fullName evidence="2">Uncharacterized protein</fullName>
    </submittedName>
</protein>
<reference evidence="2 3" key="1">
    <citation type="journal article" date="2023" name="Plants (Basel)">
        <title>Bridging the Gap: Combining Genomics and Transcriptomics Approaches to Understand Stylosanthes scabra, an Orphan Legume from the Brazilian Caatinga.</title>
        <authorList>
            <person name="Ferreira-Neto J.R.C."/>
            <person name="da Silva M.D."/>
            <person name="Binneck E."/>
            <person name="de Melo N.F."/>
            <person name="da Silva R.H."/>
            <person name="de Melo A.L.T.M."/>
            <person name="Pandolfi V."/>
            <person name="Bustamante F.O."/>
            <person name="Brasileiro-Vidal A.C."/>
            <person name="Benko-Iseppon A.M."/>
        </authorList>
    </citation>
    <scope>NUCLEOTIDE SEQUENCE [LARGE SCALE GENOMIC DNA]</scope>
    <source>
        <tissue evidence="2">Leaves</tissue>
    </source>
</reference>
<proteinExistence type="predicted"/>
<organism evidence="2 3">
    <name type="scientific">Stylosanthes scabra</name>
    <dbReference type="NCBI Taxonomy" id="79078"/>
    <lineage>
        <taxon>Eukaryota</taxon>
        <taxon>Viridiplantae</taxon>
        <taxon>Streptophyta</taxon>
        <taxon>Embryophyta</taxon>
        <taxon>Tracheophyta</taxon>
        <taxon>Spermatophyta</taxon>
        <taxon>Magnoliopsida</taxon>
        <taxon>eudicotyledons</taxon>
        <taxon>Gunneridae</taxon>
        <taxon>Pentapetalae</taxon>
        <taxon>rosids</taxon>
        <taxon>fabids</taxon>
        <taxon>Fabales</taxon>
        <taxon>Fabaceae</taxon>
        <taxon>Papilionoideae</taxon>
        <taxon>50 kb inversion clade</taxon>
        <taxon>dalbergioids sensu lato</taxon>
        <taxon>Dalbergieae</taxon>
        <taxon>Pterocarpus clade</taxon>
        <taxon>Stylosanthes</taxon>
    </lineage>
</organism>